<protein>
    <recommendedName>
        <fullName evidence="2">NADH-dependent formate dehydrogenase delta subunit FdsD</fullName>
    </recommendedName>
</protein>
<dbReference type="Pfam" id="PF11390">
    <property type="entry name" value="FdsD"/>
    <property type="match status" value="1"/>
</dbReference>
<sequence>MHTDKLVRMANEIAAYFEAYPEDRARREILGHIRAFWEPRMRSALGEHARAGGDGLRPLAHWAAEQL</sequence>
<evidence type="ECO:0008006" key="2">
    <source>
        <dbReference type="Google" id="ProtNLM"/>
    </source>
</evidence>
<organism evidence="1">
    <name type="scientific">uncultured organism</name>
    <dbReference type="NCBI Taxonomy" id="155900"/>
    <lineage>
        <taxon>unclassified sequences</taxon>
        <taxon>environmental samples</taxon>
    </lineage>
</organism>
<dbReference type="EMBL" id="MN079079">
    <property type="protein sequence ID" value="QEA04095.1"/>
    <property type="molecule type" value="Genomic_DNA"/>
</dbReference>
<proteinExistence type="predicted"/>
<dbReference type="AlphaFoldDB" id="A0A5B8RBE9"/>
<dbReference type="InterPro" id="IPR021074">
    <property type="entry name" value="Formate_DH_dsu"/>
</dbReference>
<name>A0A5B8RBE9_9ZZZZ</name>
<reference evidence="1" key="1">
    <citation type="submission" date="2019-06" db="EMBL/GenBank/DDBJ databases">
        <authorList>
            <person name="Murdoch R.W."/>
            <person name="Fathepure B."/>
        </authorList>
    </citation>
    <scope>NUCLEOTIDE SEQUENCE</scope>
</reference>
<gene>
    <name evidence="1" type="ORF">KBTEX_00398</name>
</gene>
<evidence type="ECO:0000313" key="1">
    <source>
        <dbReference type="EMBL" id="QEA04095.1"/>
    </source>
</evidence>
<accession>A0A5B8RBE9</accession>